<name>A0A1Q9HQR9_9VIBR</name>
<dbReference type="Proteomes" id="UP000186313">
    <property type="component" value="Unassembled WGS sequence"/>
</dbReference>
<organism evidence="2 3">
    <name type="scientific">Vibrio panuliri</name>
    <dbReference type="NCBI Taxonomy" id="1381081"/>
    <lineage>
        <taxon>Bacteria</taxon>
        <taxon>Pseudomonadati</taxon>
        <taxon>Pseudomonadota</taxon>
        <taxon>Gammaproteobacteria</taxon>
        <taxon>Vibrionales</taxon>
        <taxon>Vibrionaceae</taxon>
        <taxon>Vibrio</taxon>
    </lineage>
</organism>
<dbReference type="STRING" id="1381081.BIY22_01685"/>
<accession>A0A1Q9HQR9</accession>
<dbReference type="InterPro" id="IPR000073">
    <property type="entry name" value="AB_hydrolase_1"/>
</dbReference>
<dbReference type="GO" id="GO:0016020">
    <property type="term" value="C:membrane"/>
    <property type="evidence" value="ECO:0007669"/>
    <property type="project" value="TreeGrafter"/>
</dbReference>
<evidence type="ECO:0000313" key="2">
    <source>
        <dbReference type="EMBL" id="OLQ93228.1"/>
    </source>
</evidence>
<sequence length="255" mass="29113">MSGFGQHLLIDGAEIYYQVSGNPDGQSLVMLHGGLGSSEDLEGLMKFIPDLFKVIRIDLRGHGRSTLGEHPLTYTRYQQDVEAVLDTLQVDKFHLFGFSDGGTVGYRIAACDERRVLSLSTLGSQWRLEPDDPSIELYQGLTADFWQQEFAEEIARYEEINPQPDFNHLVAQVKKLWLDTFDSGYPGELVEEITCATLIMRGDKDFLFSLTEAEELCERIEESEFFNVPFTEHEAHKEYPEVVGEVLRRFLQINH</sequence>
<dbReference type="EMBL" id="MJMJ01000001">
    <property type="protein sequence ID" value="OLQ93228.1"/>
    <property type="molecule type" value="Genomic_DNA"/>
</dbReference>
<dbReference type="OrthoDB" id="9796770at2"/>
<gene>
    <name evidence="2" type="ORF">BIY22_01685</name>
</gene>
<feature type="domain" description="AB hydrolase-1" evidence="1">
    <location>
        <begin position="28"/>
        <end position="147"/>
    </location>
</feature>
<dbReference type="Pfam" id="PF00561">
    <property type="entry name" value="Abhydrolase_1"/>
    <property type="match status" value="1"/>
</dbReference>
<dbReference type="PANTHER" id="PTHR43798:SF33">
    <property type="entry name" value="HYDROLASE, PUTATIVE (AFU_ORTHOLOGUE AFUA_2G14860)-RELATED"/>
    <property type="match status" value="1"/>
</dbReference>
<comment type="caution">
    <text evidence="2">The sequence shown here is derived from an EMBL/GenBank/DDBJ whole genome shotgun (WGS) entry which is preliminary data.</text>
</comment>
<dbReference type="SUPFAM" id="SSF53474">
    <property type="entry name" value="alpha/beta-Hydrolases"/>
    <property type="match status" value="1"/>
</dbReference>
<evidence type="ECO:0000313" key="3">
    <source>
        <dbReference type="Proteomes" id="UP000186313"/>
    </source>
</evidence>
<dbReference type="RefSeq" id="WP_075705867.1">
    <property type="nucleotide sequence ID" value="NZ_MJMJ01000001.1"/>
</dbReference>
<dbReference type="InterPro" id="IPR050266">
    <property type="entry name" value="AB_hydrolase_sf"/>
</dbReference>
<reference evidence="2 3" key="1">
    <citation type="submission" date="2016-09" db="EMBL/GenBank/DDBJ databases">
        <title>Genomic Taxonomy of the Vibrionaceae.</title>
        <authorList>
            <person name="Gonzalez-Castillo A."/>
            <person name="Gomez-Gil B."/>
            <person name="Enciso-Ibarra K."/>
        </authorList>
    </citation>
    <scope>NUCLEOTIDE SEQUENCE [LARGE SCALE GENOMIC DNA]</scope>
    <source>
        <strain evidence="2 3">CAIM 703</strain>
    </source>
</reference>
<dbReference type="AlphaFoldDB" id="A0A1Q9HQR9"/>
<protein>
    <submittedName>
        <fullName evidence="2">Oxidoreductase</fullName>
    </submittedName>
</protein>
<dbReference type="GO" id="GO:0046464">
    <property type="term" value="P:acylglycerol catabolic process"/>
    <property type="evidence" value="ECO:0007669"/>
    <property type="project" value="TreeGrafter"/>
</dbReference>
<dbReference type="InterPro" id="IPR029058">
    <property type="entry name" value="AB_hydrolase_fold"/>
</dbReference>
<dbReference type="GO" id="GO:0047372">
    <property type="term" value="F:monoacylglycerol lipase activity"/>
    <property type="evidence" value="ECO:0007669"/>
    <property type="project" value="TreeGrafter"/>
</dbReference>
<evidence type="ECO:0000259" key="1">
    <source>
        <dbReference type="Pfam" id="PF00561"/>
    </source>
</evidence>
<dbReference type="Gene3D" id="3.40.50.1820">
    <property type="entry name" value="alpha/beta hydrolase"/>
    <property type="match status" value="1"/>
</dbReference>
<dbReference type="PANTHER" id="PTHR43798">
    <property type="entry name" value="MONOACYLGLYCEROL LIPASE"/>
    <property type="match status" value="1"/>
</dbReference>
<proteinExistence type="predicted"/>